<name>A0A2T0YJ17_9MICC</name>
<dbReference type="EMBL" id="PVTY01000009">
    <property type="protein sequence ID" value="PRZ15187.1"/>
    <property type="molecule type" value="Genomic_DNA"/>
</dbReference>
<gene>
    <name evidence="1" type="ORF">BCL67_109108</name>
</gene>
<dbReference type="AlphaFoldDB" id="A0A2T0YJ17"/>
<sequence>MIRPRPKGGFSRTCSVYELAYRIKRKSVPPSSVISDAQLKRFGALPHEERFHRGVMYDSLQVGGIWLLAMYSPIDTRFLSYMSSTGEVRDVSSDDVPLAYPTAVLFLRGGSRVAILKGHRSAPGPDDLHAFLERWMEPATPDSKWIVNQLLRTDQLRRIREAKAVTEVTVTAAADDDLLSEHHRDTNPLMSDIARTVRGEKFPHGAVTVGVKLDAKYSPDESEALRKTAEQELSRGTIRPEGGSVTLIGSDGREELMRIVRDHMTIKVAVAGRDPDQVSFTNLAEGMVSAVEEIESRVEAAGRLDVEPPAD</sequence>
<proteinExistence type="predicted"/>
<reference evidence="1 2" key="1">
    <citation type="submission" date="2018-03" db="EMBL/GenBank/DDBJ databases">
        <title>Comparative analysis of microorganisms from saline springs in Andes Mountain Range, Colombia.</title>
        <authorList>
            <person name="Rubin E."/>
        </authorList>
    </citation>
    <scope>NUCLEOTIDE SEQUENCE [LARGE SCALE GENOMIC DNA]</scope>
    <source>
        <strain evidence="1 2">CG 35</strain>
    </source>
</reference>
<evidence type="ECO:0000313" key="2">
    <source>
        <dbReference type="Proteomes" id="UP000238217"/>
    </source>
</evidence>
<accession>A0A2T0YJ17</accession>
<evidence type="ECO:0000313" key="1">
    <source>
        <dbReference type="EMBL" id="PRZ15187.1"/>
    </source>
</evidence>
<dbReference type="Proteomes" id="UP000238217">
    <property type="component" value="Unassembled WGS sequence"/>
</dbReference>
<protein>
    <submittedName>
        <fullName evidence="1">Uncharacterized protein</fullName>
    </submittedName>
</protein>
<comment type="caution">
    <text evidence="1">The sequence shown here is derived from an EMBL/GenBank/DDBJ whole genome shotgun (WGS) entry which is preliminary data.</text>
</comment>
<keyword evidence="2" id="KW-1185">Reference proteome</keyword>
<organism evidence="1 2">
    <name type="scientific">Nesterenkonia sandarakina</name>
    <dbReference type="NCBI Taxonomy" id="272918"/>
    <lineage>
        <taxon>Bacteria</taxon>
        <taxon>Bacillati</taxon>
        <taxon>Actinomycetota</taxon>
        <taxon>Actinomycetes</taxon>
        <taxon>Micrococcales</taxon>
        <taxon>Micrococcaceae</taxon>
        <taxon>Nesterenkonia</taxon>
    </lineage>
</organism>